<sequence>MTRDISIVGGGIGGLVTALLLSQNSENRITIYDKQQKMGGRLSFIYEGEDRIDQGPTIILLPDMLLSILEEGGISRERLPIVPCDPLYSIEHENGKRMFKYRDIQKQREEIERLFPGEGEGFDRFIRDMKWRYALGEKQFLKQQFINKKDFFSRKNLQSLVKMKAYIHVKRLLKQYFKSEELQNIYALQTLYIGGNPGESPALYSLVSYSEHEHGIWYLKGGYASLVDIIVKQLEKRGVKLVTGAEVEEIVVQQKHCKGLQVNDDFVAYDDIIMNGDFPIMDHLMPVENKLNRSYTPSSGCFLLYMGLDKNYDQPSIHRFFMGEDFESHMRDVFQHKRLPEDPSIYTFHPSLIDNSLAKDSEGILYTLVPVPSGDQIDWSRKEEYANYIMELLEERGYPDLRRHLNWLKIKTPHEAMQEGLYSGGSFGIAPTLFQSGAFRPQLKPYDVNNIYAVGASIHPGGGVPIVMQGAKLLADYLMEKNSSILQHK</sequence>
<evidence type="ECO:0000256" key="4">
    <source>
        <dbReference type="ARBA" id="ARBA00038322"/>
    </source>
</evidence>
<evidence type="ECO:0000256" key="3">
    <source>
        <dbReference type="ARBA" id="ARBA00023002"/>
    </source>
</evidence>
<dbReference type="Proteomes" id="UP000468638">
    <property type="component" value="Unassembled WGS sequence"/>
</dbReference>
<evidence type="ECO:0000256" key="2">
    <source>
        <dbReference type="ARBA" id="ARBA00022746"/>
    </source>
</evidence>
<name>A0A6I5A205_9BACI</name>
<feature type="domain" description="Amine oxidase" evidence="6">
    <location>
        <begin position="12"/>
        <end position="472"/>
    </location>
</feature>
<dbReference type="Gene3D" id="3.50.50.60">
    <property type="entry name" value="FAD/NAD(P)-binding domain"/>
    <property type="match status" value="2"/>
</dbReference>
<comment type="similarity">
    <text evidence="4">Belongs to the carotenoid/retinoid oxidoreductase family. CrtN subfamily.</text>
</comment>
<evidence type="ECO:0000313" key="8">
    <source>
        <dbReference type="Proteomes" id="UP000468638"/>
    </source>
</evidence>
<keyword evidence="3 5" id="KW-0560">Oxidoreductase</keyword>
<dbReference type="RefSeq" id="WP_160847028.1">
    <property type="nucleotide sequence ID" value="NZ_WMEQ01000011.1"/>
</dbReference>
<comment type="pathway">
    <text evidence="1 5">Carotenoid biosynthesis.</text>
</comment>
<gene>
    <name evidence="7" type="primary">crtI</name>
    <name evidence="7" type="ORF">GLW05_14385</name>
</gene>
<dbReference type="InterPro" id="IPR002937">
    <property type="entry name" value="Amino_oxidase"/>
</dbReference>
<dbReference type="PANTHER" id="PTHR43734:SF1">
    <property type="entry name" value="PHYTOENE DESATURASE"/>
    <property type="match status" value="1"/>
</dbReference>
<dbReference type="EMBL" id="WMEQ01000011">
    <property type="protein sequence ID" value="MYL34780.1"/>
    <property type="molecule type" value="Genomic_DNA"/>
</dbReference>
<evidence type="ECO:0000256" key="1">
    <source>
        <dbReference type="ARBA" id="ARBA00004829"/>
    </source>
</evidence>
<evidence type="ECO:0000259" key="6">
    <source>
        <dbReference type="Pfam" id="PF01593"/>
    </source>
</evidence>
<proteinExistence type="inferred from homology"/>
<dbReference type="AlphaFoldDB" id="A0A6I5A205"/>
<organism evidence="7 8">
    <name type="scientific">Pontibacillus yanchengensis</name>
    <dbReference type="NCBI Taxonomy" id="462910"/>
    <lineage>
        <taxon>Bacteria</taxon>
        <taxon>Bacillati</taxon>
        <taxon>Bacillota</taxon>
        <taxon>Bacilli</taxon>
        <taxon>Bacillales</taxon>
        <taxon>Bacillaceae</taxon>
        <taxon>Pontibacillus</taxon>
    </lineage>
</organism>
<evidence type="ECO:0000313" key="7">
    <source>
        <dbReference type="EMBL" id="MYL34780.1"/>
    </source>
</evidence>
<protein>
    <submittedName>
        <fullName evidence="7">Phytoene desaturase</fullName>
    </submittedName>
</protein>
<dbReference type="GO" id="GO:0016491">
    <property type="term" value="F:oxidoreductase activity"/>
    <property type="evidence" value="ECO:0007669"/>
    <property type="project" value="UniProtKB-KW"/>
</dbReference>
<evidence type="ECO:0000256" key="5">
    <source>
        <dbReference type="RuleBase" id="RU362075"/>
    </source>
</evidence>
<dbReference type="GO" id="GO:0016117">
    <property type="term" value="P:carotenoid biosynthetic process"/>
    <property type="evidence" value="ECO:0007669"/>
    <property type="project" value="UniProtKB-KW"/>
</dbReference>
<dbReference type="PANTHER" id="PTHR43734">
    <property type="entry name" value="PHYTOENE DESATURASE"/>
    <property type="match status" value="1"/>
</dbReference>
<dbReference type="InterPro" id="IPR036188">
    <property type="entry name" value="FAD/NAD-bd_sf"/>
</dbReference>
<dbReference type="Pfam" id="PF01593">
    <property type="entry name" value="Amino_oxidase"/>
    <property type="match status" value="1"/>
</dbReference>
<accession>A0A6I5A205</accession>
<reference evidence="7 8" key="1">
    <citation type="submission" date="2019-11" db="EMBL/GenBank/DDBJ databases">
        <title>Genome sequences of 17 halophilic strains isolated from different environments.</title>
        <authorList>
            <person name="Furrow R.E."/>
        </authorList>
    </citation>
    <scope>NUCLEOTIDE SEQUENCE [LARGE SCALE GENOMIC DNA]</scope>
    <source>
        <strain evidence="7 8">22514_16_FS</strain>
    </source>
</reference>
<dbReference type="SUPFAM" id="SSF51905">
    <property type="entry name" value="FAD/NAD(P)-binding domain"/>
    <property type="match status" value="1"/>
</dbReference>
<dbReference type="NCBIfam" id="TIGR02734">
    <property type="entry name" value="crtI_fam"/>
    <property type="match status" value="1"/>
</dbReference>
<dbReference type="OrthoDB" id="9814556at2"/>
<comment type="caution">
    <text evidence="7">The sequence shown here is derived from an EMBL/GenBank/DDBJ whole genome shotgun (WGS) entry which is preliminary data.</text>
</comment>
<keyword evidence="2 5" id="KW-0125">Carotenoid biosynthesis</keyword>
<dbReference type="InterPro" id="IPR014105">
    <property type="entry name" value="Carotenoid/retinoid_OxRdtase"/>
</dbReference>